<evidence type="ECO:0000313" key="2">
    <source>
        <dbReference type="EMBL" id="VEL16193.1"/>
    </source>
</evidence>
<accession>A0A448WNL8</accession>
<evidence type="ECO:0000259" key="1">
    <source>
        <dbReference type="Pfam" id="PF24798"/>
    </source>
</evidence>
<dbReference type="AlphaFoldDB" id="A0A448WNL8"/>
<comment type="caution">
    <text evidence="2">The sequence shown here is derived from an EMBL/GenBank/DDBJ whole genome shotgun (WGS) entry which is preliminary data.</text>
</comment>
<protein>
    <recommendedName>
        <fullName evidence="1">CFAP74 fourth Ig-like domain-containing protein</fullName>
    </recommendedName>
</protein>
<dbReference type="Pfam" id="PF24798">
    <property type="entry name" value="Ig-CFAP74_4th"/>
    <property type="match status" value="1"/>
</dbReference>
<dbReference type="Proteomes" id="UP000784294">
    <property type="component" value="Unassembled WGS sequence"/>
</dbReference>
<keyword evidence="3" id="KW-1185">Reference proteome</keyword>
<feature type="domain" description="CFAP74 fourth Ig-like" evidence="1">
    <location>
        <begin position="96"/>
        <end position="133"/>
    </location>
</feature>
<sequence length="145" mass="15769">MSVLAKFTPKQSLAEDLGVAKECNSSSQTLSQTLASCELQETRQSIIDGDALATFDPNTGVLEAELMIRAAGQSKQVNCYLSAILSTSDLLLEPSDTIELGSATIYESTSIPLRLTNPGLLPQRFGIVKLPDVWDRCSFFLLRIE</sequence>
<dbReference type="EMBL" id="CAAALY010027506">
    <property type="protein sequence ID" value="VEL16193.1"/>
    <property type="molecule type" value="Genomic_DNA"/>
</dbReference>
<dbReference type="OrthoDB" id="545169at2759"/>
<gene>
    <name evidence="2" type="ORF">PXEA_LOCUS9633</name>
</gene>
<reference evidence="2" key="1">
    <citation type="submission" date="2018-11" db="EMBL/GenBank/DDBJ databases">
        <authorList>
            <consortium name="Pathogen Informatics"/>
        </authorList>
    </citation>
    <scope>NUCLEOTIDE SEQUENCE</scope>
</reference>
<evidence type="ECO:0000313" key="3">
    <source>
        <dbReference type="Proteomes" id="UP000784294"/>
    </source>
</evidence>
<name>A0A448WNL8_9PLAT</name>
<dbReference type="InterPro" id="IPR056310">
    <property type="entry name" value="Ig-CFAP74_4th"/>
</dbReference>
<organism evidence="2 3">
    <name type="scientific">Protopolystoma xenopodis</name>
    <dbReference type="NCBI Taxonomy" id="117903"/>
    <lineage>
        <taxon>Eukaryota</taxon>
        <taxon>Metazoa</taxon>
        <taxon>Spiralia</taxon>
        <taxon>Lophotrochozoa</taxon>
        <taxon>Platyhelminthes</taxon>
        <taxon>Monogenea</taxon>
        <taxon>Polyopisthocotylea</taxon>
        <taxon>Polystomatidea</taxon>
        <taxon>Polystomatidae</taxon>
        <taxon>Protopolystoma</taxon>
    </lineage>
</organism>
<proteinExistence type="predicted"/>